<feature type="transmembrane region" description="Helical" evidence="6">
    <location>
        <begin position="1194"/>
        <end position="1211"/>
    </location>
</feature>
<dbReference type="SFLD" id="SFLDS00019">
    <property type="entry name" value="Glutathione_Transferase_(cytos"/>
    <property type="match status" value="1"/>
</dbReference>
<comment type="caution">
    <text evidence="10">The sequence shown here is derived from an EMBL/GenBank/DDBJ whole genome shotgun (WGS) entry which is preliminary data.</text>
</comment>
<feature type="transmembrane region" description="Helical" evidence="6">
    <location>
        <begin position="1022"/>
        <end position="1040"/>
    </location>
</feature>
<accession>A0A812ISN8</accession>
<reference evidence="10" key="1">
    <citation type="submission" date="2021-02" db="EMBL/GenBank/DDBJ databases">
        <authorList>
            <person name="Dougan E. K."/>
            <person name="Rhodes N."/>
            <person name="Thang M."/>
            <person name="Chan C."/>
        </authorList>
    </citation>
    <scope>NUCLEOTIDE SEQUENCE</scope>
</reference>
<dbReference type="OrthoDB" id="249703at2759"/>
<feature type="transmembrane region" description="Helical" evidence="6">
    <location>
        <begin position="929"/>
        <end position="951"/>
    </location>
</feature>
<dbReference type="Proteomes" id="UP000601435">
    <property type="component" value="Unassembled WGS sequence"/>
</dbReference>
<keyword evidence="5 6" id="KW-0472">Membrane</keyword>
<feature type="transmembrane region" description="Helical" evidence="6">
    <location>
        <begin position="594"/>
        <end position="622"/>
    </location>
</feature>
<dbReference type="PROSITE" id="PS50404">
    <property type="entry name" value="GST_NTER"/>
    <property type="match status" value="1"/>
</dbReference>
<dbReference type="SUPFAM" id="SSF52540">
    <property type="entry name" value="P-loop containing nucleoside triphosphate hydrolases"/>
    <property type="match status" value="2"/>
</dbReference>
<dbReference type="CDD" id="cd10911">
    <property type="entry name" value="PIN_LabA"/>
    <property type="match status" value="1"/>
</dbReference>
<sequence length="1858" mass="203743">MAISETTLKDTVLMLVEQQNARGGLLGRPLEAIVVDPASDWPRFAEQSRLLLEREKVDVVFGCWTSVSRKSVLPVFEELNGLLFYPVQYEGEESSKNVFYTGAAPNQQAIPAVDYLMAQGVKRWVLAGTDYVYPRTTNKILEAYLKNNGVAETDIRVSYTPFGHSDWQTIVSDIKSFGSTGRKTAVVSTINGDANVPFYKELSNQGVTASDIPVIAFSVGEEELSGIDTSPLVGHLAAWNYFMSVEADANFDFIDEWLEFVEDEERVTNDPMEAHYIGFNMWAQAVTKAGSTDTDAVGEAIVGVTVPNLSGGYATMMPNHHITKPVFIGEIQNDGQFQVVWQTPGSVVGDAWSDYLPGSKDLISDWRVVADPLSQTAVAAVAALADADDQKRIDAIRILVSAEQRQADLVLAALEEGNLYRRRADDRVVIATRDGRQFNLVAAATGEVLPPETRRGVRRIAINNALRAELRALRASARLTAPEAAVRLAAVQEMITNPTPGIRDNLVQRLAAESDVRVRSALATAVAIADLQRDDLQTQIAAVTELAGIVEPEARRVLQDIVDDDATPADLRQQAEKSIAATDNKLKLFSGVEILFFGLSLGSVLVLAAIGLAITFGVMGVINMAHGELIMLGAYTTYAMQVLMPDAIGFSLLLAIPVAFCLTALVGIAIERGVIRFMYGRPLETLLATFGISLILQQTVRSIFSPLNRTVVTPDWMSGSLEITAGLSLTYSRLYILLFSMLVFAGLLLLLNRSRLGLEIRAVAQNRKMAKAIGVRGDWVDAMTFGLGSGIAGVAGVALSQLTNVGPNMGQAYIIDSFLVVVFGGVGNLWGTAVAGLSLGVLNKVLEPTMGAVLAKVLVLVLVILFIQRRPRERAAAILLSLLGLVVVLTPIFALIPEEGSSFHLSAYSVTLIGKFLCFALLALSLDLVWGYCGILSLGHGAFFALGGYAMGMHLMREIGDRGVYGNPELPDFMIFLDWQALPWFWYGFDSLVFALLMVVFVPGMLAFIFGWLAFRSRVTGVYLSIITQALTFALMLAFFRNEMGFGGNNGLTDFKDIAGFDLQDNNVRVVFTLMSALALAVGYLLCRWIVSSKLGAVVIAIRDAEDRTRFLGYKVERFKLWIFTFSAIMAGIAGALYVPQVGIINPGEFAPINSIEYAIWVAVGGRGTLHGAILGAISVNYAKTVFTAALPELWLFALGALFVLTTLFLPKGPDLKHGVILYLEDVSVAFDGFKALDRLSLTIDAGELRSAFYGQRLDLTKMSEADIARAGIGRKFQKPTIFEQMSVIDNLRLALRDELDVWATLFTRFKDHETERLYALLETVGLKPDAHVIAGGLSHGQKQWLEIGMLLAQEPQLLLVDEPVAGMTEQETARTAQLLTDLAGDRSVVVVEHDMAFVRSIAKNVTGRMIFPQLTVAENLAIGLPASQPRQRRVPDSIYELFPVLRTMAGRRGGDLSGGQQQQLAIGRALVLNPKVLILDEPCEGIQPNVVDQIGEVILYLNKTMNLTVLLVEQKLPFARRVADNFAIMDRGAIAANGSMDDLNEDLIATERVCVFVDVQNVYYTCREVFQRNFDYNAFWARISEGCELTGAIAYATDRGDAKQMQFQHILHSIGFTVKLRPVLKRLDGTTKADWDVGITLDVYEQASACDKVVLVSGDGDFDVLLERIRIAYDLDPISPFPPPADFLKISPLGKIPAMTDGDLAIPDSSAICGYIEKKHPENPLYPSDPADYGRALWFEDWADNELPKATASLFFNRIAVKMMKREPDEAVIQKILDDVQPPIFDYLEAQIGDKTYLVGDRFSIADIAVTCQFIQMLYAGEQLPGKKYPNITRYVTELMHRSSFKDLVNSDPFIKI</sequence>
<dbReference type="SUPFAM" id="SSF52833">
    <property type="entry name" value="Thioredoxin-like"/>
    <property type="match status" value="1"/>
</dbReference>
<dbReference type="InterPro" id="IPR036249">
    <property type="entry name" value="Thioredoxin-like_sf"/>
</dbReference>
<dbReference type="SFLD" id="SFLDG00358">
    <property type="entry name" value="Main_(cytGST)"/>
    <property type="match status" value="1"/>
</dbReference>
<dbReference type="InterPro" id="IPR021139">
    <property type="entry name" value="NYN"/>
</dbReference>
<dbReference type="GO" id="GO:0005524">
    <property type="term" value="F:ATP binding"/>
    <property type="evidence" value="ECO:0007669"/>
    <property type="project" value="InterPro"/>
</dbReference>
<organism evidence="10 11">
    <name type="scientific">Symbiodinium necroappetens</name>
    <dbReference type="NCBI Taxonomy" id="1628268"/>
    <lineage>
        <taxon>Eukaryota</taxon>
        <taxon>Sar</taxon>
        <taxon>Alveolata</taxon>
        <taxon>Dinophyceae</taxon>
        <taxon>Suessiales</taxon>
        <taxon>Symbiodiniaceae</taxon>
        <taxon>Symbiodinium</taxon>
    </lineage>
</organism>
<comment type="subcellular location">
    <subcellularLocation>
        <location evidence="1">Cell membrane</location>
        <topology evidence="1">Multi-pass membrane protein</topology>
    </subcellularLocation>
</comment>
<feature type="transmembrane region" description="Helical" evidence="6">
    <location>
        <begin position="992"/>
        <end position="1015"/>
    </location>
</feature>
<feature type="domain" description="GST C-terminal" evidence="8">
    <location>
        <begin position="1730"/>
        <end position="1858"/>
    </location>
</feature>
<evidence type="ECO:0000259" key="8">
    <source>
        <dbReference type="PROSITE" id="PS50405"/>
    </source>
</evidence>
<gene>
    <name evidence="10" type="primary">amiC</name>
    <name evidence="10" type="ORF">SNEC2469_LOCUS68</name>
</gene>
<dbReference type="InterPro" id="IPR043428">
    <property type="entry name" value="LivM-like"/>
</dbReference>
<keyword evidence="11" id="KW-1185">Reference proteome</keyword>
<dbReference type="NCBIfam" id="TIGR03408">
    <property type="entry name" value="urea_trans_UrtC"/>
    <property type="match status" value="1"/>
</dbReference>
<dbReference type="CDD" id="cd06581">
    <property type="entry name" value="TM_PBP1_LivM_like"/>
    <property type="match status" value="1"/>
</dbReference>
<dbReference type="Gene3D" id="3.40.30.10">
    <property type="entry name" value="Glutaredoxin"/>
    <property type="match status" value="1"/>
</dbReference>
<feature type="transmembrane region" description="Helical" evidence="6">
    <location>
        <begin position="818"/>
        <end position="842"/>
    </location>
</feature>
<evidence type="ECO:0000256" key="5">
    <source>
        <dbReference type="ARBA" id="ARBA00023136"/>
    </source>
</evidence>
<evidence type="ECO:0000256" key="2">
    <source>
        <dbReference type="ARBA" id="ARBA00022475"/>
    </source>
</evidence>
<dbReference type="Pfam" id="PF00005">
    <property type="entry name" value="ABC_tran"/>
    <property type="match status" value="2"/>
</dbReference>
<dbReference type="Pfam" id="PF01936">
    <property type="entry name" value="NYN"/>
    <property type="match status" value="1"/>
</dbReference>
<dbReference type="InterPro" id="IPR001851">
    <property type="entry name" value="ABC_transp_permease"/>
</dbReference>
<feature type="transmembrane region" description="Helical" evidence="6">
    <location>
        <begin position="848"/>
        <end position="868"/>
    </location>
</feature>
<dbReference type="Gene3D" id="1.20.1050.10">
    <property type="match status" value="1"/>
</dbReference>
<evidence type="ECO:0000313" key="10">
    <source>
        <dbReference type="EMBL" id="CAE7149025.1"/>
    </source>
</evidence>
<evidence type="ECO:0000256" key="4">
    <source>
        <dbReference type="ARBA" id="ARBA00022989"/>
    </source>
</evidence>
<dbReference type="InterPro" id="IPR017777">
    <property type="entry name" value="ABC_urea-bd_UrtA"/>
</dbReference>
<evidence type="ECO:0000256" key="6">
    <source>
        <dbReference type="SAM" id="Phobius"/>
    </source>
</evidence>
<dbReference type="GO" id="GO:0016887">
    <property type="term" value="F:ATP hydrolysis activity"/>
    <property type="evidence" value="ECO:0007669"/>
    <property type="project" value="InterPro"/>
</dbReference>
<dbReference type="GO" id="GO:0005886">
    <property type="term" value="C:plasma membrane"/>
    <property type="evidence" value="ECO:0007669"/>
    <property type="project" value="UniProtKB-SubCell"/>
</dbReference>
<dbReference type="Gene3D" id="3.40.50.2300">
    <property type="match status" value="2"/>
</dbReference>
<dbReference type="InterPro" id="IPR010987">
    <property type="entry name" value="Glutathione-S-Trfase_C-like"/>
</dbReference>
<dbReference type="InterPro" id="IPR017779">
    <property type="entry name" value="ABC_UrtB_bac"/>
</dbReference>
<dbReference type="InterPro" id="IPR003439">
    <property type="entry name" value="ABC_transporter-like_ATP-bd"/>
</dbReference>
<feature type="transmembrane region" description="Helical" evidence="6">
    <location>
        <begin position="902"/>
        <end position="922"/>
    </location>
</feature>
<protein>
    <submittedName>
        <fullName evidence="10">AmiC protein</fullName>
    </submittedName>
</protein>
<feature type="domain" description="GST N-terminal" evidence="7">
    <location>
        <begin position="1638"/>
        <end position="1725"/>
    </location>
</feature>
<evidence type="ECO:0000259" key="7">
    <source>
        <dbReference type="PROSITE" id="PS50404"/>
    </source>
</evidence>
<dbReference type="InterPro" id="IPR027417">
    <property type="entry name" value="P-loop_NTPase"/>
</dbReference>
<dbReference type="CDD" id="cd06355">
    <property type="entry name" value="PBP1_FmdD-like"/>
    <property type="match status" value="1"/>
</dbReference>
<dbReference type="NCBIfam" id="TIGR03407">
    <property type="entry name" value="urea_ABC_UrtA"/>
    <property type="match status" value="1"/>
</dbReference>
<dbReference type="NCBIfam" id="TIGR03409">
    <property type="entry name" value="urea_trans_UrtB"/>
    <property type="match status" value="1"/>
</dbReference>
<dbReference type="InterPro" id="IPR004045">
    <property type="entry name" value="Glutathione_S-Trfase_N"/>
</dbReference>
<dbReference type="InterPro" id="IPR028082">
    <property type="entry name" value="Peripla_BP_I"/>
</dbReference>
<dbReference type="EMBL" id="CAJNJA010000001">
    <property type="protein sequence ID" value="CAE7149025.1"/>
    <property type="molecule type" value="Genomic_DNA"/>
</dbReference>
<dbReference type="SUPFAM" id="SSF53822">
    <property type="entry name" value="Periplasmic binding protein-like I"/>
    <property type="match status" value="1"/>
</dbReference>
<dbReference type="InterPro" id="IPR017778">
    <property type="entry name" value="ABC_transptr_urea_perm_UrtC"/>
</dbReference>
<dbReference type="Gene3D" id="3.40.50.1010">
    <property type="entry name" value="5'-nuclease"/>
    <property type="match status" value="1"/>
</dbReference>
<evidence type="ECO:0000256" key="1">
    <source>
        <dbReference type="ARBA" id="ARBA00004651"/>
    </source>
</evidence>
<keyword evidence="3 6" id="KW-0812">Transmembrane</keyword>
<dbReference type="InterPro" id="IPR036282">
    <property type="entry name" value="Glutathione-S-Trfase_C_sf"/>
</dbReference>
<feature type="transmembrane region" description="Helical" evidence="6">
    <location>
        <begin position="1070"/>
        <end position="1091"/>
    </location>
</feature>
<dbReference type="PROSITE" id="PS50893">
    <property type="entry name" value="ABC_TRANSPORTER_2"/>
    <property type="match status" value="1"/>
</dbReference>
<proteinExistence type="predicted"/>
<feature type="transmembrane region" description="Helical" evidence="6">
    <location>
        <begin position="875"/>
        <end position="896"/>
    </location>
</feature>
<evidence type="ECO:0000313" key="11">
    <source>
        <dbReference type="Proteomes" id="UP000601435"/>
    </source>
</evidence>
<feature type="transmembrane region" description="Helical" evidence="6">
    <location>
        <begin position="734"/>
        <end position="751"/>
    </location>
</feature>
<dbReference type="Pfam" id="PF13433">
    <property type="entry name" value="Peripla_BP_5"/>
    <property type="match status" value="1"/>
</dbReference>
<keyword evidence="2" id="KW-1003">Cell membrane</keyword>
<feature type="domain" description="ABC transporter" evidence="9">
    <location>
        <begin position="1222"/>
        <end position="1557"/>
    </location>
</feature>
<dbReference type="Pfam" id="PF00043">
    <property type="entry name" value="GST_C"/>
    <property type="match status" value="1"/>
</dbReference>
<dbReference type="GO" id="GO:0004540">
    <property type="term" value="F:RNA nuclease activity"/>
    <property type="evidence" value="ECO:0007669"/>
    <property type="project" value="InterPro"/>
</dbReference>
<dbReference type="Gene3D" id="3.40.50.300">
    <property type="entry name" value="P-loop containing nucleotide triphosphate hydrolases"/>
    <property type="match status" value="2"/>
</dbReference>
<keyword evidence="4 6" id="KW-1133">Transmembrane helix</keyword>
<dbReference type="SUPFAM" id="SSF47616">
    <property type="entry name" value="GST C-terminal domain-like"/>
    <property type="match status" value="1"/>
</dbReference>
<name>A0A812ISN8_9DINO</name>
<dbReference type="PANTHER" id="PTHR47628">
    <property type="match status" value="1"/>
</dbReference>
<dbReference type="InterPro" id="IPR004046">
    <property type="entry name" value="GST_C"/>
</dbReference>
<dbReference type="PANTHER" id="PTHR47628:SF1">
    <property type="entry name" value="ALIPHATIC AMIDASE EXPRESSION-REGULATING PROTEIN"/>
    <property type="match status" value="1"/>
</dbReference>
<dbReference type="GO" id="GO:0015658">
    <property type="term" value="F:branched-chain amino acid transmembrane transporter activity"/>
    <property type="evidence" value="ECO:0007669"/>
    <property type="project" value="InterPro"/>
</dbReference>
<dbReference type="InterPro" id="IPR040079">
    <property type="entry name" value="Glutathione_S-Trfase"/>
</dbReference>
<feature type="transmembrane region" description="Helical" evidence="6">
    <location>
        <begin position="1158"/>
        <end position="1182"/>
    </location>
</feature>
<dbReference type="CDD" id="cd06582">
    <property type="entry name" value="TM_PBP1_LivH_like"/>
    <property type="match status" value="1"/>
</dbReference>
<feature type="transmembrane region" description="Helical" evidence="6">
    <location>
        <begin position="647"/>
        <end position="670"/>
    </location>
</feature>
<feature type="transmembrane region" description="Helical" evidence="6">
    <location>
        <begin position="1119"/>
        <end position="1138"/>
    </location>
</feature>
<evidence type="ECO:0000256" key="3">
    <source>
        <dbReference type="ARBA" id="ARBA00022692"/>
    </source>
</evidence>
<dbReference type="Pfam" id="PF02653">
    <property type="entry name" value="BPD_transp_2"/>
    <property type="match status" value="2"/>
</dbReference>
<dbReference type="PROSITE" id="PS50405">
    <property type="entry name" value="GST_CTER"/>
    <property type="match status" value="1"/>
</dbReference>
<evidence type="ECO:0000259" key="9">
    <source>
        <dbReference type="PROSITE" id="PS50893"/>
    </source>
</evidence>